<reference evidence="3" key="1">
    <citation type="journal article" date="2005" name="Science">
        <title>Life at depth: Photobacterium profundum genome sequence and expression analysis.</title>
        <authorList>
            <person name="Vezzi A."/>
            <person name="Campanaro S."/>
            <person name="D'Angelo M."/>
            <person name="Simonato F."/>
            <person name="Vitulo N."/>
            <person name="Lauro F.M."/>
            <person name="Cestaro A."/>
            <person name="Malacrida G."/>
            <person name="Simionati B."/>
            <person name="Cannata N."/>
            <person name="Romualdi C."/>
            <person name="Bartlett D.H."/>
            <person name="Valle G."/>
        </authorList>
    </citation>
    <scope>NUCLEOTIDE SEQUENCE [LARGE SCALE GENOMIC DNA]</scope>
    <source>
        <strain evidence="3">ATCC BAA-1253 / SS9</strain>
    </source>
</reference>
<dbReference type="EMBL" id="CR378667">
    <property type="protein sequence ID" value="CAG19760.1"/>
    <property type="molecule type" value="Genomic_DNA"/>
</dbReference>
<dbReference type="HOGENOM" id="CLU_105812_0_0_6"/>
<name>Q6LSG6_PHOPR</name>
<dbReference type="SUPFAM" id="SSF110849">
    <property type="entry name" value="ParB/Sulfiredoxin"/>
    <property type="match status" value="1"/>
</dbReference>
<feature type="domain" description="ParB-like N-terminal" evidence="1">
    <location>
        <begin position="53"/>
        <end position="149"/>
    </location>
</feature>
<dbReference type="GO" id="GO:0045881">
    <property type="term" value="P:positive regulation of sporulation resulting in formation of a cellular spore"/>
    <property type="evidence" value="ECO:0007669"/>
    <property type="project" value="TreeGrafter"/>
</dbReference>
<dbReference type="SMART" id="SM00470">
    <property type="entry name" value="ParB"/>
    <property type="match status" value="1"/>
</dbReference>
<dbReference type="InterPro" id="IPR036086">
    <property type="entry name" value="ParB/Sulfiredoxin_sf"/>
</dbReference>
<evidence type="ECO:0000259" key="1">
    <source>
        <dbReference type="SMART" id="SM00470"/>
    </source>
</evidence>
<dbReference type="Pfam" id="PF02195">
    <property type="entry name" value="ParB_N"/>
    <property type="match status" value="1"/>
</dbReference>
<dbReference type="CDD" id="cd16397">
    <property type="entry name" value="IbrB_like"/>
    <property type="match status" value="1"/>
</dbReference>
<dbReference type="GO" id="GO:0005694">
    <property type="term" value="C:chromosome"/>
    <property type="evidence" value="ECO:0007669"/>
    <property type="project" value="TreeGrafter"/>
</dbReference>
<dbReference type="InterPro" id="IPR050336">
    <property type="entry name" value="Chromosome_partition/occlusion"/>
</dbReference>
<evidence type="ECO:0000313" key="3">
    <source>
        <dbReference type="Proteomes" id="UP000000593"/>
    </source>
</evidence>
<dbReference type="STRING" id="298386.PBPRA1349"/>
<dbReference type="AlphaFoldDB" id="Q6LSG6"/>
<dbReference type="Proteomes" id="UP000000593">
    <property type="component" value="Chromosome 1"/>
</dbReference>
<dbReference type="Gene3D" id="3.90.1530.10">
    <property type="entry name" value="Conserved hypothetical protein from pyrococcus furiosus pfu- 392566-001, ParB domain"/>
    <property type="match status" value="1"/>
</dbReference>
<dbReference type="InterPro" id="IPR003115">
    <property type="entry name" value="ParB_N"/>
</dbReference>
<dbReference type="KEGG" id="ppr:PBPRA1349"/>
<dbReference type="eggNOG" id="COG1475">
    <property type="taxonomic scope" value="Bacteria"/>
</dbReference>
<proteinExistence type="predicted"/>
<dbReference type="GO" id="GO:0007059">
    <property type="term" value="P:chromosome segregation"/>
    <property type="evidence" value="ECO:0007669"/>
    <property type="project" value="TreeGrafter"/>
</dbReference>
<accession>Q6LSG6</accession>
<dbReference type="PANTHER" id="PTHR33375:SF1">
    <property type="entry name" value="CHROMOSOME-PARTITIONING PROTEIN PARB-RELATED"/>
    <property type="match status" value="1"/>
</dbReference>
<protein>
    <recommendedName>
        <fullName evidence="1">ParB-like N-terminal domain-containing protein</fullName>
    </recommendedName>
</protein>
<gene>
    <name evidence="2" type="primary">LL1138</name>
    <name evidence="2" type="ordered locus">PBPRA1349</name>
</gene>
<sequence>MMNTKHDILDFIEKLSAMSTSTLTMKDRVDIFNQLSDLSSTIVGLDHPVLNVKLVSTSQVQDNDYNPNAVAPPEFRLLKHSIKKDGLTMPIVVGRKRDEEGYVIIDGYHRTKIIKNDLAVNASLANYIPVVILDRSLDDRISSSIRHNMARGAHQVELTASLVVKLKEMAWTNEDIGKELGMDNDEVLRMQQITGLAEAFKNQSFSNAWE</sequence>
<evidence type="ECO:0000313" key="2">
    <source>
        <dbReference type="EMBL" id="CAG19760.1"/>
    </source>
</evidence>
<organism evidence="2 3">
    <name type="scientific">Photobacterium profundum (strain SS9)</name>
    <dbReference type="NCBI Taxonomy" id="298386"/>
    <lineage>
        <taxon>Bacteria</taxon>
        <taxon>Pseudomonadati</taxon>
        <taxon>Pseudomonadota</taxon>
        <taxon>Gammaproteobacteria</taxon>
        <taxon>Vibrionales</taxon>
        <taxon>Vibrionaceae</taxon>
        <taxon>Photobacterium</taxon>
    </lineage>
</organism>
<dbReference type="PANTHER" id="PTHR33375">
    <property type="entry name" value="CHROMOSOME-PARTITIONING PROTEIN PARB-RELATED"/>
    <property type="match status" value="1"/>
</dbReference>
<keyword evidence="3" id="KW-1185">Reference proteome</keyword>